<evidence type="ECO:0000256" key="3">
    <source>
        <dbReference type="ARBA" id="ARBA00023163"/>
    </source>
</evidence>
<feature type="domain" description="HTH rpiR-type" evidence="4">
    <location>
        <begin position="12"/>
        <end position="89"/>
    </location>
</feature>
<dbReference type="PANTHER" id="PTHR30514:SF1">
    <property type="entry name" value="HTH-TYPE TRANSCRIPTIONAL REGULATOR HEXR-RELATED"/>
    <property type="match status" value="1"/>
</dbReference>
<dbReference type="PANTHER" id="PTHR30514">
    <property type="entry name" value="GLUCOKINASE"/>
    <property type="match status" value="1"/>
</dbReference>
<dbReference type="Proteomes" id="UP000030700">
    <property type="component" value="Unassembled WGS sequence"/>
</dbReference>
<dbReference type="CDD" id="cd05013">
    <property type="entry name" value="SIS_RpiR"/>
    <property type="match status" value="1"/>
</dbReference>
<dbReference type="Pfam" id="PF01380">
    <property type="entry name" value="SIS"/>
    <property type="match status" value="1"/>
</dbReference>
<keyword evidence="3" id="KW-0804">Transcription</keyword>
<dbReference type="InterPro" id="IPR009057">
    <property type="entry name" value="Homeodomain-like_sf"/>
</dbReference>
<evidence type="ECO:0000256" key="1">
    <source>
        <dbReference type="ARBA" id="ARBA00023015"/>
    </source>
</evidence>
<gene>
    <name evidence="6" type="ORF">U14_01705</name>
</gene>
<feature type="domain" description="SIS" evidence="5">
    <location>
        <begin position="134"/>
        <end position="273"/>
    </location>
</feature>
<dbReference type="GO" id="GO:0003700">
    <property type="term" value="F:DNA-binding transcription factor activity"/>
    <property type="evidence" value="ECO:0007669"/>
    <property type="project" value="InterPro"/>
</dbReference>
<evidence type="ECO:0000259" key="4">
    <source>
        <dbReference type="PROSITE" id="PS51071"/>
    </source>
</evidence>
<dbReference type="GO" id="GO:1901135">
    <property type="term" value="P:carbohydrate derivative metabolic process"/>
    <property type="evidence" value="ECO:0007669"/>
    <property type="project" value="InterPro"/>
</dbReference>
<organism evidence="6">
    <name type="scientific">Candidatus Moduliflexus flocculans</name>
    <dbReference type="NCBI Taxonomy" id="1499966"/>
    <lineage>
        <taxon>Bacteria</taxon>
        <taxon>Candidatus Moduliflexota</taxon>
        <taxon>Candidatus Moduliflexia</taxon>
        <taxon>Candidatus Moduliflexales</taxon>
        <taxon>Candidatus Moduliflexaceae</taxon>
    </lineage>
</organism>
<dbReference type="Gene3D" id="3.40.50.10490">
    <property type="entry name" value="Glucose-6-phosphate isomerase like protein, domain 1"/>
    <property type="match status" value="1"/>
</dbReference>
<keyword evidence="7" id="KW-1185">Reference proteome</keyword>
<protein>
    <submittedName>
        <fullName evidence="6">Transcriptional regulator, RpiR family</fullName>
    </submittedName>
</protein>
<dbReference type="SUPFAM" id="SSF46689">
    <property type="entry name" value="Homeodomain-like"/>
    <property type="match status" value="1"/>
</dbReference>
<evidence type="ECO:0000259" key="5">
    <source>
        <dbReference type="PROSITE" id="PS51464"/>
    </source>
</evidence>
<dbReference type="PROSITE" id="PS51071">
    <property type="entry name" value="HTH_RPIR"/>
    <property type="match status" value="1"/>
</dbReference>
<keyword evidence="2" id="KW-0238">DNA-binding</keyword>
<name>A0A0S6VSM7_9BACT</name>
<dbReference type="HOGENOM" id="CLU_055769_0_1_0"/>
<dbReference type="Pfam" id="PF01418">
    <property type="entry name" value="HTH_6"/>
    <property type="match status" value="1"/>
</dbReference>
<dbReference type="STRING" id="1499966.U14_01705"/>
<dbReference type="Gene3D" id="1.10.10.10">
    <property type="entry name" value="Winged helix-like DNA-binding domain superfamily/Winged helix DNA-binding domain"/>
    <property type="match status" value="1"/>
</dbReference>
<proteinExistence type="predicted"/>
<keyword evidence="1" id="KW-0805">Transcription regulation</keyword>
<dbReference type="GO" id="GO:0097367">
    <property type="term" value="F:carbohydrate derivative binding"/>
    <property type="evidence" value="ECO:0007669"/>
    <property type="project" value="InterPro"/>
</dbReference>
<dbReference type="SUPFAM" id="SSF53697">
    <property type="entry name" value="SIS domain"/>
    <property type="match status" value="1"/>
</dbReference>
<dbReference type="EMBL" id="DF820456">
    <property type="protein sequence ID" value="GAK50474.1"/>
    <property type="molecule type" value="Genomic_DNA"/>
</dbReference>
<accession>A0A0S6VSM7</accession>
<dbReference type="GO" id="GO:0003677">
    <property type="term" value="F:DNA binding"/>
    <property type="evidence" value="ECO:0007669"/>
    <property type="project" value="UniProtKB-KW"/>
</dbReference>
<dbReference type="InterPro" id="IPR036388">
    <property type="entry name" value="WH-like_DNA-bd_sf"/>
</dbReference>
<sequence length="293" mass="32510">MGETPITQEQQPSVLQAIRTKLPEMTQAQQQIARYILAQPARVLKMSISELAQATDTKSESAVVRFYKVIGFSGYNDFRVDLATEIAGKSFYYSYDDMTASDDVGTVKEKMFQGIMRMLHENMAHLHQDALQRAVDILLEARRIVFLGYGTAGIVAFDGFFKFSELGFNCHYSADPHVNAILLTEPQEGDVLFCVSYSGENRDILIQAGRAKPIAKVIALSGGCSSPLGEIADVCLVTVSDEKNYRTDVMIARIIQLAVLDTLYIAVGLRKGTAIMDRLTKTRHALSYLKFSD</sequence>
<dbReference type="InterPro" id="IPR035472">
    <property type="entry name" value="RpiR-like_SIS"/>
</dbReference>
<dbReference type="InterPro" id="IPR000281">
    <property type="entry name" value="HTH_RpiR"/>
</dbReference>
<evidence type="ECO:0000256" key="2">
    <source>
        <dbReference type="ARBA" id="ARBA00023125"/>
    </source>
</evidence>
<dbReference type="AlphaFoldDB" id="A0A0S6VSM7"/>
<evidence type="ECO:0000313" key="6">
    <source>
        <dbReference type="EMBL" id="GAK50474.1"/>
    </source>
</evidence>
<reference evidence="6" key="1">
    <citation type="journal article" date="2015" name="PeerJ">
        <title>First genomic representation of candidate bacterial phylum KSB3 points to enhanced environmental sensing as a trigger of wastewater bulking.</title>
        <authorList>
            <person name="Sekiguchi Y."/>
            <person name="Ohashi A."/>
            <person name="Parks D.H."/>
            <person name="Yamauchi T."/>
            <person name="Tyson G.W."/>
            <person name="Hugenholtz P."/>
        </authorList>
    </citation>
    <scope>NUCLEOTIDE SEQUENCE [LARGE SCALE GENOMIC DNA]</scope>
</reference>
<evidence type="ECO:0000313" key="7">
    <source>
        <dbReference type="Proteomes" id="UP000030700"/>
    </source>
</evidence>
<dbReference type="PROSITE" id="PS51464">
    <property type="entry name" value="SIS"/>
    <property type="match status" value="1"/>
</dbReference>
<dbReference type="InterPro" id="IPR047640">
    <property type="entry name" value="RpiR-like"/>
</dbReference>
<dbReference type="InterPro" id="IPR001347">
    <property type="entry name" value="SIS_dom"/>
</dbReference>
<dbReference type="InterPro" id="IPR046348">
    <property type="entry name" value="SIS_dom_sf"/>
</dbReference>